<dbReference type="EMBL" id="BMJN01000004">
    <property type="protein sequence ID" value="GGE26273.1"/>
    <property type="molecule type" value="Genomic_DNA"/>
</dbReference>
<organism evidence="1 2">
    <name type="scientific">Streptococcus himalayensis</name>
    <dbReference type="NCBI Taxonomy" id="1888195"/>
    <lineage>
        <taxon>Bacteria</taxon>
        <taxon>Bacillati</taxon>
        <taxon>Bacillota</taxon>
        <taxon>Bacilli</taxon>
        <taxon>Lactobacillales</taxon>
        <taxon>Streptococcaceae</taxon>
        <taxon>Streptococcus</taxon>
    </lineage>
</organism>
<name>A0A917A4Z0_9STRE</name>
<reference evidence="1" key="1">
    <citation type="journal article" date="2014" name="Int. J. Syst. Evol. Microbiol.">
        <title>Complete genome sequence of Corynebacterium casei LMG S-19264T (=DSM 44701T), isolated from a smear-ripened cheese.</title>
        <authorList>
            <consortium name="US DOE Joint Genome Institute (JGI-PGF)"/>
            <person name="Walter F."/>
            <person name="Albersmeier A."/>
            <person name="Kalinowski J."/>
            <person name="Ruckert C."/>
        </authorList>
    </citation>
    <scope>NUCLEOTIDE SEQUENCE</scope>
    <source>
        <strain evidence="1">CGMCC 1.15533</strain>
    </source>
</reference>
<sequence length="122" mass="14223">MANIFNLNGNDDVMIFNLGDLRLEFQPTDEKSKELSDKALELKEKADNVTEGDEWENRRTIKELLDDFFGVMFDTDVTEKIYDAAGKNTWSYLKIFLQIADAVIDVKRKQENDETFKKYLAE</sequence>
<keyword evidence="2" id="KW-1185">Reference proteome</keyword>
<accession>A0A917A4Z0</accession>
<gene>
    <name evidence="1" type="ORF">GCM10011510_04300</name>
</gene>
<evidence type="ECO:0008006" key="3">
    <source>
        <dbReference type="Google" id="ProtNLM"/>
    </source>
</evidence>
<evidence type="ECO:0000313" key="2">
    <source>
        <dbReference type="Proteomes" id="UP000660801"/>
    </source>
</evidence>
<dbReference type="OrthoDB" id="2221880at2"/>
<comment type="caution">
    <text evidence="1">The sequence shown here is derived from an EMBL/GenBank/DDBJ whole genome shotgun (WGS) entry which is preliminary data.</text>
</comment>
<proteinExistence type="predicted"/>
<evidence type="ECO:0000313" key="1">
    <source>
        <dbReference type="EMBL" id="GGE26273.1"/>
    </source>
</evidence>
<dbReference type="AlphaFoldDB" id="A0A917A4Z0"/>
<dbReference type="RefSeq" id="WP_068989347.1">
    <property type="nucleotide sequence ID" value="NZ_BMJN01000004.1"/>
</dbReference>
<reference evidence="1" key="2">
    <citation type="submission" date="2020-09" db="EMBL/GenBank/DDBJ databases">
        <authorList>
            <person name="Sun Q."/>
            <person name="Zhou Y."/>
        </authorList>
    </citation>
    <scope>NUCLEOTIDE SEQUENCE</scope>
    <source>
        <strain evidence="1">CGMCC 1.15533</strain>
    </source>
</reference>
<dbReference type="Proteomes" id="UP000660801">
    <property type="component" value="Unassembled WGS sequence"/>
</dbReference>
<protein>
    <recommendedName>
        <fullName evidence="3">Phage protein</fullName>
    </recommendedName>
</protein>